<feature type="chain" id="PRO_5042147205" evidence="1">
    <location>
        <begin position="23"/>
        <end position="98"/>
    </location>
</feature>
<keyword evidence="1" id="KW-0732">Signal</keyword>
<comment type="caution">
    <text evidence="2">The sequence shown here is derived from an EMBL/GenBank/DDBJ whole genome shotgun (WGS) entry which is preliminary data.</text>
</comment>
<name>A0AAE1B3X2_9GAST</name>
<dbReference type="Proteomes" id="UP001283361">
    <property type="component" value="Unassembled WGS sequence"/>
</dbReference>
<dbReference type="EMBL" id="JAWDGP010000673">
    <property type="protein sequence ID" value="KAK3798471.1"/>
    <property type="molecule type" value="Genomic_DNA"/>
</dbReference>
<reference evidence="2" key="1">
    <citation type="journal article" date="2023" name="G3 (Bethesda)">
        <title>A reference genome for the long-term kleptoplast-retaining sea slug Elysia crispata morphotype clarki.</title>
        <authorList>
            <person name="Eastman K.E."/>
            <person name="Pendleton A.L."/>
            <person name="Shaikh M.A."/>
            <person name="Suttiyut T."/>
            <person name="Ogas R."/>
            <person name="Tomko P."/>
            <person name="Gavelis G."/>
            <person name="Widhalm J.R."/>
            <person name="Wisecaver J.H."/>
        </authorList>
    </citation>
    <scope>NUCLEOTIDE SEQUENCE</scope>
    <source>
        <strain evidence="2">ECLA1</strain>
    </source>
</reference>
<keyword evidence="3" id="KW-1185">Reference proteome</keyword>
<dbReference type="AlphaFoldDB" id="A0AAE1B3X2"/>
<sequence>MKVVSLDCLLLFIVLMTPQSSAVKNSEVQSSNPGVRLRITRDVTMGSVSPFLVGRREKGERTESQLLTGQGLNELTLAVTPAAVLWDSLIKTFTTAVH</sequence>
<gene>
    <name evidence="2" type="ORF">RRG08_045850</name>
</gene>
<protein>
    <submittedName>
        <fullName evidence="2">Uncharacterized protein</fullName>
    </submittedName>
</protein>
<proteinExistence type="predicted"/>
<feature type="signal peptide" evidence="1">
    <location>
        <begin position="1"/>
        <end position="22"/>
    </location>
</feature>
<evidence type="ECO:0000256" key="1">
    <source>
        <dbReference type="SAM" id="SignalP"/>
    </source>
</evidence>
<evidence type="ECO:0000313" key="2">
    <source>
        <dbReference type="EMBL" id="KAK3798471.1"/>
    </source>
</evidence>
<evidence type="ECO:0000313" key="3">
    <source>
        <dbReference type="Proteomes" id="UP001283361"/>
    </source>
</evidence>
<accession>A0AAE1B3X2</accession>
<organism evidence="2 3">
    <name type="scientific">Elysia crispata</name>
    <name type="common">lettuce slug</name>
    <dbReference type="NCBI Taxonomy" id="231223"/>
    <lineage>
        <taxon>Eukaryota</taxon>
        <taxon>Metazoa</taxon>
        <taxon>Spiralia</taxon>
        <taxon>Lophotrochozoa</taxon>
        <taxon>Mollusca</taxon>
        <taxon>Gastropoda</taxon>
        <taxon>Heterobranchia</taxon>
        <taxon>Euthyneura</taxon>
        <taxon>Panpulmonata</taxon>
        <taxon>Sacoglossa</taxon>
        <taxon>Placobranchoidea</taxon>
        <taxon>Plakobranchidae</taxon>
        <taxon>Elysia</taxon>
    </lineage>
</organism>